<protein>
    <submittedName>
        <fullName evidence="2">Uncharacterized protein</fullName>
    </submittedName>
</protein>
<dbReference type="AlphaFoldDB" id="A0A7I7SLX2"/>
<organism evidence="2 3">
    <name type="scientific">Mycolicibacterium sarraceniae</name>
    <dbReference type="NCBI Taxonomy" id="1534348"/>
    <lineage>
        <taxon>Bacteria</taxon>
        <taxon>Bacillati</taxon>
        <taxon>Actinomycetota</taxon>
        <taxon>Actinomycetes</taxon>
        <taxon>Mycobacteriales</taxon>
        <taxon>Mycobacteriaceae</taxon>
        <taxon>Mycolicibacterium</taxon>
    </lineage>
</organism>
<proteinExistence type="predicted"/>
<dbReference type="EMBL" id="AP022595">
    <property type="protein sequence ID" value="BBY56926.1"/>
    <property type="molecule type" value="Genomic_DNA"/>
</dbReference>
<accession>A0A7I7SLX2</accession>
<dbReference type="Proteomes" id="UP000466445">
    <property type="component" value="Chromosome"/>
</dbReference>
<name>A0A7I7SLX2_9MYCO</name>
<evidence type="ECO:0000313" key="2">
    <source>
        <dbReference type="EMBL" id="BBY56926.1"/>
    </source>
</evidence>
<keyword evidence="3" id="KW-1185">Reference proteome</keyword>
<evidence type="ECO:0000313" key="3">
    <source>
        <dbReference type="Proteomes" id="UP000466445"/>
    </source>
</evidence>
<feature type="region of interest" description="Disordered" evidence="1">
    <location>
        <begin position="1"/>
        <end position="22"/>
    </location>
</feature>
<evidence type="ECO:0000256" key="1">
    <source>
        <dbReference type="SAM" id="MobiDB-lite"/>
    </source>
</evidence>
<reference evidence="2 3" key="1">
    <citation type="journal article" date="2019" name="Emerg. Microbes Infect.">
        <title>Comprehensive subspecies identification of 175 nontuberculous mycobacteria species based on 7547 genomic profiles.</title>
        <authorList>
            <person name="Matsumoto Y."/>
            <person name="Kinjo T."/>
            <person name="Motooka D."/>
            <person name="Nabeya D."/>
            <person name="Jung N."/>
            <person name="Uechi K."/>
            <person name="Horii T."/>
            <person name="Iida T."/>
            <person name="Fujita J."/>
            <person name="Nakamura S."/>
        </authorList>
    </citation>
    <scope>NUCLEOTIDE SEQUENCE [LARGE SCALE GENOMIC DNA]</scope>
    <source>
        <strain evidence="2 3">JCM 30395</strain>
    </source>
</reference>
<dbReference type="KEGG" id="msar:MSAR_00620"/>
<sequence length="87" mass="8855">MVGLAPGAPAQVKLSDGRSVSTDTVVLASGRPDGGMPDSLERAFAPVLAADTDGKVVVDPWAPGALAALGARRPSNVMVDRLGTHRH</sequence>
<gene>
    <name evidence="2" type="ORF">MSAR_00620</name>
</gene>